<evidence type="ECO:0000313" key="5">
    <source>
        <dbReference type="Proteomes" id="UP001169492"/>
    </source>
</evidence>
<evidence type="ECO:0000256" key="1">
    <source>
        <dbReference type="SAM" id="SignalP"/>
    </source>
</evidence>
<proteinExistence type="predicted"/>
<reference evidence="4 5" key="1">
    <citation type="submission" date="2021-03" db="EMBL/GenBank/DDBJ databases">
        <title>Pseudidiomarina terrestris, a new bacterium isolated from saline soil.</title>
        <authorList>
            <person name="Galisteo C."/>
            <person name="De La Haba R."/>
            <person name="Sanchez-Porro C."/>
            <person name="Ventosa A."/>
        </authorList>
    </citation>
    <scope>NUCLEOTIDE SEQUENCE [LARGE SCALE GENOMIC DNA]</scope>
    <source>
        <strain evidence="2 5">1APP75-32.1</strain>
        <strain evidence="4">1APR75-15</strain>
        <strain evidence="3">1ASR75-15</strain>
    </source>
</reference>
<dbReference type="Proteomes" id="UP001169492">
    <property type="component" value="Unassembled WGS sequence"/>
</dbReference>
<dbReference type="EMBL" id="JAGGJC010000002">
    <property type="protein sequence ID" value="MDN7129744.1"/>
    <property type="molecule type" value="Genomic_DNA"/>
</dbReference>
<evidence type="ECO:0000313" key="3">
    <source>
        <dbReference type="EMBL" id="MDN7129744.1"/>
    </source>
</evidence>
<comment type="caution">
    <text evidence="2">The sequence shown here is derived from an EMBL/GenBank/DDBJ whole genome shotgun (WGS) entry which is preliminary data.</text>
</comment>
<feature type="signal peptide" evidence="1">
    <location>
        <begin position="1"/>
        <end position="21"/>
    </location>
</feature>
<keyword evidence="1" id="KW-0732">Signal</keyword>
<accession>A0AAW7QZB3</accession>
<name>A0AAW7QZB3_9GAMM</name>
<sequence>MRGLGFSLVLFLAVVTTCAQAQVGGNDVAENFDKRVELAFAETELNYEIDADGDFKLLMEFDDQRSQLVYVSSHTYSMENLEIREVWSIGHVSDTALSAELANRFLTESADMILGGWEQQIWGEQYVVIFRAKMSANASGETLESAIAAVSQTADDIEKELVGTDEL</sequence>
<dbReference type="AlphaFoldDB" id="A0AAW7QZB3"/>
<evidence type="ECO:0000313" key="2">
    <source>
        <dbReference type="EMBL" id="MDN7124782.1"/>
    </source>
</evidence>
<dbReference type="EMBL" id="JAGGJB010000004">
    <property type="protein sequence ID" value="MDN7124782.1"/>
    <property type="molecule type" value="Genomic_DNA"/>
</dbReference>
<dbReference type="RefSeq" id="WP_301774613.1">
    <property type="nucleotide sequence ID" value="NZ_JAGGJB010000004.1"/>
</dbReference>
<organism evidence="2 5">
    <name type="scientific">Pseudidiomarina terrestris</name>
    <dbReference type="NCBI Taxonomy" id="2820060"/>
    <lineage>
        <taxon>Bacteria</taxon>
        <taxon>Pseudomonadati</taxon>
        <taxon>Pseudomonadota</taxon>
        <taxon>Gammaproteobacteria</taxon>
        <taxon>Alteromonadales</taxon>
        <taxon>Idiomarinaceae</taxon>
        <taxon>Pseudidiomarina</taxon>
    </lineage>
</organism>
<feature type="chain" id="PRO_5043599973" description="YbjN domain-containing protein" evidence="1">
    <location>
        <begin position="22"/>
        <end position="167"/>
    </location>
</feature>
<keyword evidence="4" id="KW-1185">Reference proteome</keyword>
<gene>
    <name evidence="2" type="ORF">J6I90_07805</name>
    <name evidence="3" type="ORF">J6I92_07650</name>
</gene>
<evidence type="ECO:0008006" key="6">
    <source>
        <dbReference type="Google" id="ProtNLM"/>
    </source>
</evidence>
<evidence type="ECO:0000313" key="4">
    <source>
        <dbReference type="Proteomes" id="UP001169491"/>
    </source>
</evidence>
<protein>
    <recommendedName>
        <fullName evidence="6">YbjN domain-containing protein</fullName>
    </recommendedName>
</protein>
<dbReference type="Proteomes" id="UP001169491">
    <property type="component" value="Unassembled WGS sequence"/>
</dbReference>